<dbReference type="RefSeq" id="WP_132251380.1">
    <property type="nucleotide sequence ID" value="NZ_SMAL01000003.1"/>
</dbReference>
<feature type="transmembrane region" description="Helical" evidence="1">
    <location>
        <begin position="64"/>
        <end position="84"/>
    </location>
</feature>
<dbReference type="AlphaFoldDB" id="A0A4R3MMQ2"/>
<evidence type="ECO:0000313" key="2">
    <source>
        <dbReference type="EMBL" id="TCT15573.1"/>
    </source>
</evidence>
<keyword evidence="1" id="KW-1133">Transmembrane helix</keyword>
<keyword evidence="1" id="KW-0812">Transmembrane</keyword>
<sequence>MNKAFDIVTFIGLLMFILSIKIYHLVVTSDIPINITFYETIVLSFLITVFFIAYLLYISKTQYLLANVSFMWPIILLWFISVILGFTNHYHKYDTFISVYGFLAILIPYVYLIHRTLQCRIKKL</sequence>
<gene>
    <name evidence="2" type="ORF">EDC18_103279</name>
</gene>
<protein>
    <submittedName>
        <fullName evidence="2">Uncharacterized protein</fullName>
    </submittedName>
</protein>
<evidence type="ECO:0000313" key="3">
    <source>
        <dbReference type="Proteomes" id="UP000294902"/>
    </source>
</evidence>
<reference evidence="2 3" key="1">
    <citation type="submission" date="2019-03" db="EMBL/GenBank/DDBJ databases">
        <title>Genomic Encyclopedia of Type Strains, Phase IV (KMG-IV): sequencing the most valuable type-strain genomes for metagenomic binning, comparative biology and taxonomic classification.</title>
        <authorList>
            <person name="Goeker M."/>
        </authorList>
    </citation>
    <scope>NUCLEOTIDE SEQUENCE [LARGE SCALE GENOMIC DNA]</scope>
    <source>
        <strain evidence="2 3">DSM 24629</strain>
    </source>
</reference>
<accession>A0A4R3MMQ2</accession>
<keyword evidence="3" id="KW-1185">Reference proteome</keyword>
<evidence type="ECO:0000256" key="1">
    <source>
        <dbReference type="SAM" id="Phobius"/>
    </source>
</evidence>
<feature type="transmembrane region" description="Helical" evidence="1">
    <location>
        <begin position="7"/>
        <end position="25"/>
    </location>
</feature>
<feature type="transmembrane region" description="Helical" evidence="1">
    <location>
        <begin position="96"/>
        <end position="114"/>
    </location>
</feature>
<organism evidence="2 3">
    <name type="scientific">Natranaerovirga pectinivora</name>
    <dbReference type="NCBI Taxonomy" id="682400"/>
    <lineage>
        <taxon>Bacteria</taxon>
        <taxon>Bacillati</taxon>
        <taxon>Bacillota</taxon>
        <taxon>Clostridia</taxon>
        <taxon>Lachnospirales</taxon>
        <taxon>Natranaerovirgaceae</taxon>
        <taxon>Natranaerovirga</taxon>
    </lineage>
</organism>
<name>A0A4R3MMQ2_9FIRM</name>
<dbReference type="OrthoDB" id="2476245at2"/>
<dbReference type="Proteomes" id="UP000294902">
    <property type="component" value="Unassembled WGS sequence"/>
</dbReference>
<proteinExistence type="predicted"/>
<feature type="transmembrane region" description="Helical" evidence="1">
    <location>
        <begin position="37"/>
        <end position="57"/>
    </location>
</feature>
<comment type="caution">
    <text evidence="2">The sequence shown here is derived from an EMBL/GenBank/DDBJ whole genome shotgun (WGS) entry which is preliminary data.</text>
</comment>
<keyword evidence="1" id="KW-0472">Membrane</keyword>
<dbReference type="EMBL" id="SMAL01000003">
    <property type="protein sequence ID" value="TCT15573.1"/>
    <property type="molecule type" value="Genomic_DNA"/>
</dbReference>